<protein>
    <recommendedName>
        <fullName evidence="6">Sulfatase N-terminal domain-containing protein</fullName>
    </recommendedName>
</protein>
<dbReference type="Pfam" id="PF00884">
    <property type="entry name" value="Sulfatase"/>
    <property type="match status" value="1"/>
</dbReference>
<evidence type="ECO:0000256" key="5">
    <source>
        <dbReference type="SAM" id="MobiDB-lite"/>
    </source>
</evidence>
<evidence type="ECO:0000256" key="1">
    <source>
        <dbReference type="ARBA" id="ARBA00008779"/>
    </source>
</evidence>
<feature type="region of interest" description="Disordered" evidence="5">
    <location>
        <begin position="1"/>
        <end position="30"/>
    </location>
</feature>
<dbReference type="Proteomes" id="UP001501183">
    <property type="component" value="Unassembled WGS sequence"/>
</dbReference>
<evidence type="ECO:0000313" key="7">
    <source>
        <dbReference type="EMBL" id="GAA4474140.1"/>
    </source>
</evidence>
<feature type="domain" description="Sulfatase N-terminal" evidence="6">
    <location>
        <begin position="73"/>
        <end position="429"/>
    </location>
</feature>
<dbReference type="InterPro" id="IPR017850">
    <property type="entry name" value="Alkaline_phosphatase_core_sf"/>
</dbReference>
<gene>
    <name evidence="7" type="ORF">GCM10023094_09190</name>
</gene>
<evidence type="ECO:0000259" key="6">
    <source>
        <dbReference type="Pfam" id="PF00884"/>
    </source>
</evidence>
<feature type="compositionally biased region" description="Low complexity" evidence="5">
    <location>
        <begin position="1"/>
        <end position="19"/>
    </location>
</feature>
<dbReference type="PANTHER" id="PTHR42693:SF53">
    <property type="entry name" value="ENDO-4-O-SULFATASE"/>
    <property type="match status" value="1"/>
</dbReference>
<keyword evidence="8" id="KW-1185">Reference proteome</keyword>
<dbReference type="InterPro" id="IPR050738">
    <property type="entry name" value="Sulfatase"/>
</dbReference>
<sequence>MQTESAAPGPAAVEPAAVESTDRGTVQAGPAPAVVPRRTFIGGAVALVLAGLAASGVTQTNPARAAVARPVRPNIVILITDQERPPMFWPEGWARHNLPNRQRLADRGLTFDNAFCAAAMCSPSRSTFLTGLYPAQHGVVATLTTGGTVSPTEPVLPLGVQNMAHVLASAGYDVHFRGKWHMSKGADGGDPSTEDVAAYGFAGWQPPEAGQDTNPANFGGGCANHDARIAQEGVDFLNSVDPHSDAPFALVVSMANPHDLLSYPRTWNLPEGECDNYGSVAPACFEQGIALPPTIDENLLANFKPSAQVQSQLLLAAGLGPLLGPREASNYVNFYAYLQKVVDVHIGSVLDALDAKPGLSERTIVIRMADHGEMGLSHGGLRQKIFNAYEETLRVPLVVSNPVMFPRAARTGALASLIDLLPTLATLGDVPDRDRWRFLGTDLTPVIDDAVAHPEAPTVTVQDEVLFTYDDQNCAVPDGQVIVQQPSHLRCIRDGRYKYVLYFDPAGIVPPSTSCTTSAPIRTSCTTSRTRRTSRTTGRICRRRCTPGSTRRWPKPGRRRRVERGRAGVDDPGQGWRPGVVDVGVTSRGCRCRRGCRGGSCRRLGRSGRSSCPSRRAAGRAR</sequence>
<keyword evidence="4" id="KW-0106">Calcium</keyword>
<keyword evidence="2" id="KW-0479">Metal-binding</keyword>
<evidence type="ECO:0000256" key="3">
    <source>
        <dbReference type="ARBA" id="ARBA00022801"/>
    </source>
</evidence>
<keyword evidence="3" id="KW-0378">Hydrolase</keyword>
<evidence type="ECO:0000256" key="4">
    <source>
        <dbReference type="ARBA" id="ARBA00022837"/>
    </source>
</evidence>
<dbReference type="InterPro" id="IPR006311">
    <property type="entry name" value="TAT_signal"/>
</dbReference>
<dbReference type="InterPro" id="IPR000917">
    <property type="entry name" value="Sulfatase_N"/>
</dbReference>
<feature type="compositionally biased region" description="Basic residues" evidence="5">
    <location>
        <begin position="552"/>
        <end position="563"/>
    </location>
</feature>
<dbReference type="PROSITE" id="PS51318">
    <property type="entry name" value="TAT"/>
    <property type="match status" value="1"/>
</dbReference>
<feature type="region of interest" description="Disordered" evidence="5">
    <location>
        <begin position="545"/>
        <end position="580"/>
    </location>
</feature>
<dbReference type="SUPFAM" id="SSF53649">
    <property type="entry name" value="Alkaline phosphatase-like"/>
    <property type="match status" value="1"/>
</dbReference>
<dbReference type="PANTHER" id="PTHR42693">
    <property type="entry name" value="ARYLSULFATASE FAMILY MEMBER"/>
    <property type="match status" value="1"/>
</dbReference>
<evidence type="ECO:0000313" key="8">
    <source>
        <dbReference type="Proteomes" id="UP001501183"/>
    </source>
</evidence>
<dbReference type="InterPro" id="IPR024607">
    <property type="entry name" value="Sulfatase_CS"/>
</dbReference>
<dbReference type="PROSITE" id="PS00523">
    <property type="entry name" value="SULFATASE_1"/>
    <property type="match status" value="1"/>
</dbReference>
<dbReference type="Gene3D" id="3.40.720.10">
    <property type="entry name" value="Alkaline Phosphatase, subunit A"/>
    <property type="match status" value="1"/>
</dbReference>
<dbReference type="RefSeq" id="WP_345342581.1">
    <property type="nucleotide sequence ID" value="NZ_BAABFB010000022.1"/>
</dbReference>
<name>A0ABP8NXQ6_9NOCA</name>
<dbReference type="CDD" id="cd16035">
    <property type="entry name" value="sulfatase_like"/>
    <property type="match status" value="1"/>
</dbReference>
<evidence type="ECO:0000256" key="2">
    <source>
        <dbReference type="ARBA" id="ARBA00022723"/>
    </source>
</evidence>
<dbReference type="EMBL" id="BAABFB010000022">
    <property type="protein sequence ID" value="GAA4474140.1"/>
    <property type="molecule type" value="Genomic_DNA"/>
</dbReference>
<comment type="caution">
    <text evidence="7">The sequence shown here is derived from an EMBL/GenBank/DDBJ whole genome shotgun (WGS) entry which is preliminary data.</text>
</comment>
<organism evidence="7 8">
    <name type="scientific">Rhodococcus olei</name>
    <dbReference type="NCBI Taxonomy" id="2161675"/>
    <lineage>
        <taxon>Bacteria</taxon>
        <taxon>Bacillati</taxon>
        <taxon>Actinomycetota</taxon>
        <taxon>Actinomycetes</taxon>
        <taxon>Mycobacteriales</taxon>
        <taxon>Nocardiaceae</taxon>
        <taxon>Rhodococcus</taxon>
    </lineage>
</organism>
<accession>A0ABP8NXQ6</accession>
<comment type="similarity">
    <text evidence="1">Belongs to the sulfatase family.</text>
</comment>
<proteinExistence type="inferred from homology"/>
<reference evidence="8" key="1">
    <citation type="journal article" date="2019" name="Int. J. Syst. Evol. Microbiol.">
        <title>The Global Catalogue of Microorganisms (GCM) 10K type strain sequencing project: providing services to taxonomists for standard genome sequencing and annotation.</title>
        <authorList>
            <consortium name="The Broad Institute Genomics Platform"/>
            <consortium name="The Broad Institute Genome Sequencing Center for Infectious Disease"/>
            <person name="Wu L."/>
            <person name="Ma J."/>
        </authorList>
    </citation>
    <scope>NUCLEOTIDE SEQUENCE [LARGE SCALE GENOMIC DNA]</scope>
    <source>
        <strain evidence="8">JCM 32206</strain>
    </source>
</reference>